<organism evidence="2 3">
    <name type="scientific">Niabella ginsenosidivorans</name>
    <dbReference type="NCBI Taxonomy" id="1176587"/>
    <lineage>
        <taxon>Bacteria</taxon>
        <taxon>Pseudomonadati</taxon>
        <taxon>Bacteroidota</taxon>
        <taxon>Chitinophagia</taxon>
        <taxon>Chitinophagales</taxon>
        <taxon>Chitinophagaceae</taxon>
        <taxon>Niabella</taxon>
    </lineage>
</organism>
<proteinExistence type="predicted"/>
<keyword evidence="1" id="KW-0732">Signal</keyword>
<sequence>MKTALITFFVFVTLNSCNAQSNNNVSKASVPDSNNNKSTNGPLLVTIRSNNSIKVVTIKNRSNDTLWYYVSIELYDPGLKEWTNAVEDIDPKAGNWIIFHYK</sequence>
<protein>
    <submittedName>
        <fullName evidence="2">Uncharacterized protein</fullName>
    </submittedName>
</protein>
<evidence type="ECO:0000313" key="3">
    <source>
        <dbReference type="Proteomes" id="UP000077667"/>
    </source>
</evidence>
<reference evidence="2 3" key="1">
    <citation type="submission" date="2016-05" db="EMBL/GenBank/DDBJ databases">
        <title>Niabella ginsenosidivorans BS26 whole genome sequencing.</title>
        <authorList>
            <person name="Im W.T."/>
            <person name="Siddiqi M.Z."/>
        </authorList>
    </citation>
    <scope>NUCLEOTIDE SEQUENCE [LARGE SCALE GENOMIC DNA]</scope>
    <source>
        <strain evidence="2 3">BS26</strain>
    </source>
</reference>
<dbReference type="Proteomes" id="UP000077667">
    <property type="component" value="Chromosome"/>
</dbReference>
<gene>
    <name evidence="2" type="ORF">A8C56_00080</name>
</gene>
<feature type="signal peptide" evidence="1">
    <location>
        <begin position="1"/>
        <end position="19"/>
    </location>
</feature>
<dbReference type="RefSeq" id="WP_067750482.1">
    <property type="nucleotide sequence ID" value="NZ_CP015772.1"/>
</dbReference>
<accession>A0A1A9HYT0</accession>
<dbReference type="STRING" id="1176587.A8C56_00080"/>
<evidence type="ECO:0000313" key="2">
    <source>
        <dbReference type="EMBL" id="ANH79582.1"/>
    </source>
</evidence>
<dbReference type="KEGG" id="nia:A8C56_00080"/>
<keyword evidence="3" id="KW-1185">Reference proteome</keyword>
<evidence type="ECO:0000256" key="1">
    <source>
        <dbReference type="SAM" id="SignalP"/>
    </source>
</evidence>
<dbReference type="EMBL" id="CP015772">
    <property type="protein sequence ID" value="ANH79582.1"/>
    <property type="molecule type" value="Genomic_DNA"/>
</dbReference>
<dbReference type="AlphaFoldDB" id="A0A1A9HYT0"/>
<name>A0A1A9HYT0_9BACT</name>
<feature type="chain" id="PRO_5008389619" evidence="1">
    <location>
        <begin position="20"/>
        <end position="102"/>
    </location>
</feature>